<feature type="transmembrane region" description="Helical" evidence="10">
    <location>
        <begin position="382"/>
        <end position="401"/>
    </location>
</feature>
<feature type="transmembrane region" description="Helical" evidence="10">
    <location>
        <begin position="304"/>
        <end position="335"/>
    </location>
</feature>
<evidence type="ECO:0000256" key="8">
    <source>
        <dbReference type="ARBA" id="ARBA00023065"/>
    </source>
</evidence>
<evidence type="ECO:0000256" key="5">
    <source>
        <dbReference type="ARBA" id="ARBA00022692"/>
    </source>
</evidence>
<dbReference type="InterPro" id="IPR004772">
    <property type="entry name" value="TrkH"/>
</dbReference>
<dbReference type="InterPro" id="IPR003445">
    <property type="entry name" value="Cat_transpt"/>
</dbReference>
<keyword evidence="3" id="KW-1003">Cell membrane</keyword>
<organism evidence="11 12">
    <name type="scientific">Terribacillus saccharophilus</name>
    <dbReference type="NCBI Taxonomy" id="361277"/>
    <lineage>
        <taxon>Bacteria</taxon>
        <taxon>Bacillati</taxon>
        <taxon>Bacillota</taxon>
        <taxon>Bacilli</taxon>
        <taxon>Bacillales</taxon>
        <taxon>Bacillaceae</taxon>
        <taxon>Terribacillus</taxon>
    </lineage>
</organism>
<keyword evidence="9 10" id="KW-0472">Membrane</keyword>
<dbReference type="Pfam" id="PF02386">
    <property type="entry name" value="TrkH"/>
    <property type="match status" value="1"/>
</dbReference>
<feature type="transmembrane region" description="Helical" evidence="10">
    <location>
        <begin position="20"/>
        <end position="40"/>
    </location>
</feature>
<dbReference type="PANTHER" id="PTHR32024:SF1">
    <property type="entry name" value="KTR SYSTEM POTASSIUM UPTAKE PROTEIN B"/>
    <property type="match status" value="1"/>
</dbReference>
<name>A0A268A8D4_9BACI</name>
<protein>
    <submittedName>
        <fullName evidence="11">Ktr system potassium transporter B</fullName>
    </submittedName>
</protein>
<feature type="transmembrane region" description="Helical" evidence="10">
    <location>
        <begin position="413"/>
        <end position="435"/>
    </location>
</feature>
<evidence type="ECO:0000256" key="7">
    <source>
        <dbReference type="ARBA" id="ARBA00022989"/>
    </source>
</evidence>
<evidence type="ECO:0000313" key="12">
    <source>
        <dbReference type="Proteomes" id="UP000216013"/>
    </source>
</evidence>
<evidence type="ECO:0000256" key="2">
    <source>
        <dbReference type="ARBA" id="ARBA00022448"/>
    </source>
</evidence>
<dbReference type="RefSeq" id="WP_095261409.1">
    <property type="nucleotide sequence ID" value="NZ_NPBD01000015.1"/>
</dbReference>
<evidence type="ECO:0000313" key="11">
    <source>
        <dbReference type="EMBL" id="PAD20387.1"/>
    </source>
</evidence>
<evidence type="ECO:0000256" key="9">
    <source>
        <dbReference type="ARBA" id="ARBA00023136"/>
    </source>
</evidence>
<feature type="transmembrane region" description="Helical" evidence="10">
    <location>
        <begin position="356"/>
        <end position="376"/>
    </location>
</feature>
<dbReference type="GO" id="GO:0005886">
    <property type="term" value="C:plasma membrane"/>
    <property type="evidence" value="ECO:0007669"/>
    <property type="project" value="UniProtKB-SubCell"/>
</dbReference>
<comment type="subcellular location">
    <subcellularLocation>
        <location evidence="1">Cell membrane</location>
        <topology evidence="1">Multi-pass membrane protein</topology>
    </subcellularLocation>
</comment>
<dbReference type="AlphaFoldDB" id="A0A268A8D4"/>
<keyword evidence="4" id="KW-0633">Potassium transport</keyword>
<feature type="transmembrane region" description="Helical" evidence="10">
    <location>
        <begin position="197"/>
        <end position="220"/>
    </location>
</feature>
<feature type="transmembrane region" description="Helical" evidence="10">
    <location>
        <begin position="134"/>
        <end position="154"/>
    </location>
</feature>
<gene>
    <name evidence="11" type="ORF">CHH64_15000</name>
</gene>
<keyword evidence="2" id="KW-0813">Transport</keyword>
<keyword evidence="7 10" id="KW-1133">Transmembrane helix</keyword>
<feature type="transmembrane region" description="Helical" evidence="10">
    <location>
        <begin position="80"/>
        <end position="104"/>
    </location>
</feature>
<evidence type="ECO:0000256" key="1">
    <source>
        <dbReference type="ARBA" id="ARBA00004651"/>
    </source>
</evidence>
<evidence type="ECO:0000256" key="10">
    <source>
        <dbReference type="SAM" id="Phobius"/>
    </source>
</evidence>
<dbReference type="EMBL" id="NPBV01000024">
    <property type="protein sequence ID" value="PAD20387.1"/>
    <property type="molecule type" value="Genomic_DNA"/>
</dbReference>
<evidence type="ECO:0000256" key="4">
    <source>
        <dbReference type="ARBA" id="ARBA00022538"/>
    </source>
</evidence>
<evidence type="ECO:0000256" key="6">
    <source>
        <dbReference type="ARBA" id="ARBA00022958"/>
    </source>
</evidence>
<dbReference type="GO" id="GO:0015379">
    <property type="term" value="F:potassium:chloride symporter activity"/>
    <property type="evidence" value="ECO:0007669"/>
    <property type="project" value="InterPro"/>
</dbReference>
<keyword evidence="5 10" id="KW-0812">Transmembrane</keyword>
<sequence length="452" mass="49743">MPTRSRKLFHRIKINPPQFFALGFLLLIALGTILLMLPIATADRHHLSFIDALFEATSAVCVTGLVVVDTQTTFTLFGQIVLLCLIQVGGLGFMTLTVFIALLLRRNISFEERYLVKESLNQDSYEGIVRMVRFVLLFTVVCEAIGTIILGIHWGDEFGYSKSFYYGLFHSISAFNNAGFDIMGNFSSMTTYVGDPIVNLTLTTLLLLGGIGFIVVADIFQKRKTRKRLMLHTKVVLWMSAVLVVSGTILIFLLEYGNQATIGNLSWNDKLLASYFHGVVPRTAGFNSLNTADLTLGSQLVTMALMFIGGGTGGTAGGIKVTTFAILLFAVWALIKGKREVNIRNRRIPEDLVFRAFSITTYSVLLVSLFVFLLSITEKGAALNYIAFEVLSAFGTVGMTLGLTPELSEPGKILLSLLMFMGRVGPITIAFALAFRIKKTAVRNPEERIIIG</sequence>
<dbReference type="Proteomes" id="UP000216013">
    <property type="component" value="Unassembled WGS sequence"/>
</dbReference>
<comment type="caution">
    <text evidence="11">The sequence shown here is derived from an EMBL/GenBank/DDBJ whole genome shotgun (WGS) entry which is preliminary data.</text>
</comment>
<proteinExistence type="predicted"/>
<dbReference type="NCBIfam" id="TIGR00933">
    <property type="entry name" value="2a38"/>
    <property type="match status" value="1"/>
</dbReference>
<accession>A0A268A8D4</accession>
<evidence type="ECO:0000256" key="3">
    <source>
        <dbReference type="ARBA" id="ARBA00022475"/>
    </source>
</evidence>
<dbReference type="PANTHER" id="PTHR32024">
    <property type="entry name" value="TRK SYSTEM POTASSIUM UPTAKE PROTEIN TRKG-RELATED"/>
    <property type="match status" value="1"/>
</dbReference>
<reference evidence="11 12" key="1">
    <citation type="submission" date="2017-07" db="EMBL/GenBank/DDBJ databases">
        <title>Isolation and whole genome analysis of endospore-forming bacteria from heroin.</title>
        <authorList>
            <person name="Kalinowski J."/>
            <person name="Ahrens B."/>
            <person name="Al-Dilaimi A."/>
            <person name="Winkler A."/>
            <person name="Wibberg D."/>
            <person name="Schleenbecker U."/>
            <person name="Ruckert C."/>
            <person name="Wolfel R."/>
            <person name="Grass G."/>
        </authorList>
    </citation>
    <scope>NUCLEOTIDE SEQUENCE [LARGE SCALE GENOMIC DNA]</scope>
    <source>
        <strain evidence="11 12">7528</strain>
    </source>
</reference>
<keyword evidence="8" id="KW-0406">Ion transport</keyword>
<keyword evidence="6" id="KW-0630">Potassium</keyword>
<feature type="transmembrane region" description="Helical" evidence="10">
    <location>
        <begin position="235"/>
        <end position="254"/>
    </location>
</feature>